<sequence length="102" mass="11693">MGQTLSRSAPGADQRLTAHRLEDSEYQTSDKRRLRAAFFLAVKQVPSKLIPGLSSPLPLNSAARHYFDKLLAGNRAVEEKLAYYRQMTVTAPRRYLKRFRLK</sequence>
<organism evidence="2 3">
    <name type="scientific">Serratia montpellierensis</name>
    <dbReference type="NCBI Taxonomy" id="2598730"/>
    <lineage>
        <taxon>Bacteria</taxon>
        <taxon>Pseudomonadati</taxon>
        <taxon>Pseudomonadota</taxon>
        <taxon>Gammaproteobacteria</taxon>
        <taxon>Enterobacterales</taxon>
        <taxon>Yersiniaceae</taxon>
        <taxon>Serratia</taxon>
    </lineage>
</organism>
<proteinExistence type="predicted"/>
<evidence type="ECO:0000313" key="2">
    <source>
        <dbReference type="EMBL" id="MCC7660781.1"/>
    </source>
</evidence>
<evidence type="ECO:0000256" key="1">
    <source>
        <dbReference type="SAM" id="MobiDB-lite"/>
    </source>
</evidence>
<protein>
    <submittedName>
        <fullName evidence="2">Uncharacterized protein</fullName>
    </submittedName>
</protein>
<dbReference type="EMBL" id="VOSO01000019">
    <property type="protein sequence ID" value="MCC7660781.1"/>
    <property type="molecule type" value="Genomic_DNA"/>
</dbReference>
<accession>A0ABS8J9Z8</accession>
<comment type="caution">
    <text evidence="2">The sequence shown here is derived from an EMBL/GenBank/DDBJ whole genome shotgun (WGS) entry which is preliminary data.</text>
</comment>
<dbReference type="RefSeq" id="WP_230490946.1">
    <property type="nucleotide sequence ID" value="NZ_VOSN01000018.1"/>
</dbReference>
<reference evidence="2 3" key="1">
    <citation type="submission" date="2019-08" db="EMBL/GenBank/DDBJ databases">
        <title>Genome sequencing of Psyttalia spp.-associated microbial isolates reveals a potentially novel species in the Serratia genus.</title>
        <authorList>
            <person name="Tannieres-Laurent M."/>
            <person name="Sparks M.E."/>
            <person name="Blackburn M.B."/>
            <person name="Gundersen-Rindal D.E."/>
            <person name="Bon M.-C."/>
        </authorList>
    </citation>
    <scope>NUCLEOTIDE SEQUENCE [LARGE SCALE GENOMIC DNA]</scope>
    <source>
        <strain evidence="3">Pon4B</strain>
    </source>
</reference>
<gene>
    <name evidence="2" type="ORF">FUU20_18855</name>
</gene>
<name>A0ABS8J9Z8_9GAMM</name>
<evidence type="ECO:0000313" key="3">
    <source>
        <dbReference type="Proteomes" id="UP001199135"/>
    </source>
</evidence>
<feature type="region of interest" description="Disordered" evidence="1">
    <location>
        <begin position="1"/>
        <end position="27"/>
    </location>
</feature>
<keyword evidence="3" id="KW-1185">Reference proteome</keyword>
<dbReference type="Proteomes" id="UP001199135">
    <property type="component" value="Unassembled WGS sequence"/>
</dbReference>